<dbReference type="PANTHER" id="PTHR30576:SF0">
    <property type="entry name" value="UNDECAPRENYL-PHOSPHATE N-ACETYLGALACTOSAMINYL 1-PHOSPHATE TRANSFERASE-RELATED"/>
    <property type="match status" value="1"/>
</dbReference>
<feature type="domain" description="Bacterial sugar transferase" evidence="4">
    <location>
        <begin position="33"/>
        <end position="219"/>
    </location>
</feature>
<gene>
    <name evidence="5" type="ORF">FJQ55_22775</name>
</gene>
<dbReference type="Proteomes" id="UP000316429">
    <property type="component" value="Unassembled WGS sequence"/>
</dbReference>
<sequence>MVELGVFQSNSAFISSRTSSGVCRTPVASLAIKRAFDIVVSLSSLVFLAPVLLLIALAVALDSPGSPLFSQWRWGMAGKKIRIYKFRSMRSDLCDATGVAQTVKGDPRITRLGAFLRRTNLDELPQLYNVLIGDMSLVGPRCHAIGMLAGGMLYEELVPTYHQRHRMRPGLTGLAQVRGLRGPTNKVSKARARVAADLYYVENFSFMLDLKIIIGTVWSELSGGKGF</sequence>
<dbReference type="InterPro" id="IPR003362">
    <property type="entry name" value="Bact_transf"/>
</dbReference>
<protein>
    <submittedName>
        <fullName evidence="5">Sugar transferase</fullName>
    </submittedName>
</protein>
<evidence type="ECO:0000259" key="4">
    <source>
        <dbReference type="Pfam" id="PF02397"/>
    </source>
</evidence>
<dbReference type="RefSeq" id="WP_140832421.1">
    <property type="nucleotide sequence ID" value="NZ_VFYP01000009.1"/>
</dbReference>
<organism evidence="5 6">
    <name type="scientific">Rhizobium glycinendophyticum</name>
    <dbReference type="NCBI Taxonomy" id="2589807"/>
    <lineage>
        <taxon>Bacteria</taxon>
        <taxon>Pseudomonadati</taxon>
        <taxon>Pseudomonadota</taxon>
        <taxon>Alphaproteobacteria</taxon>
        <taxon>Hyphomicrobiales</taxon>
        <taxon>Rhizobiaceae</taxon>
        <taxon>Rhizobium/Agrobacterium group</taxon>
        <taxon>Rhizobium</taxon>
    </lineage>
</organism>
<keyword evidence="3" id="KW-0812">Transmembrane</keyword>
<reference evidence="5 6" key="1">
    <citation type="submission" date="2019-06" db="EMBL/GenBank/DDBJ databases">
        <title>Rhizobium sp. CL12 isolated from roots of soybean.</title>
        <authorList>
            <person name="Wang C."/>
        </authorList>
    </citation>
    <scope>NUCLEOTIDE SEQUENCE [LARGE SCALE GENOMIC DNA]</scope>
    <source>
        <strain evidence="5 6">CL12</strain>
    </source>
</reference>
<comment type="caution">
    <text evidence="5">The sequence shown here is derived from an EMBL/GenBank/DDBJ whole genome shotgun (WGS) entry which is preliminary data.</text>
</comment>
<dbReference type="OrthoDB" id="9808602at2"/>
<dbReference type="GO" id="GO:0000271">
    <property type="term" value="P:polysaccharide biosynthetic process"/>
    <property type="evidence" value="ECO:0007669"/>
    <property type="project" value="UniProtKB-KW"/>
</dbReference>
<keyword evidence="3" id="KW-0472">Membrane</keyword>
<proteinExistence type="inferred from homology"/>
<comment type="similarity">
    <text evidence="1">Belongs to the bacterial sugar transferase family.</text>
</comment>
<accession>A0A504TRE2</accession>
<evidence type="ECO:0000313" key="6">
    <source>
        <dbReference type="Proteomes" id="UP000316429"/>
    </source>
</evidence>
<dbReference type="PANTHER" id="PTHR30576">
    <property type="entry name" value="COLANIC BIOSYNTHESIS UDP-GLUCOSE LIPID CARRIER TRANSFERASE"/>
    <property type="match status" value="1"/>
</dbReference>
<dbReference type="AlphaFoldDB" id="A0A504TRE2"/>
<keyword evidence="6" id="KW-1185">Reference proteome</keyword>
<evidence type="ECO:0000256" key="1">
    <source>
        <dbReference type="ARBA" id="ARBA00006464"/>
    </source>
</evidence>
<dbReference type="Pfam" id="PF02397">
    <property type="entry name" value="Bac_transf"/>
    <property type="match status" value="1"/>
</dbReference>
<evidence type="ECO:0000256" key="3">
    <source>
        <dbReference type="SAM" id="Phobius"/>
    </source>
</evidence>
<name>A0A504TRE2_9HYPH</name>
<feature type="transmembrane region" description="Helical" evidence="3">
    <location>
        <begin position="38"/>
        <end position="61"/>
    </location>
</feature>
<keyword evidence="2" id="KW-0270">Exopolysaccharide synthesis</keyword>
<dbReference type="EMBL" id="VFYP01000009">
    <property type="protein sequence ID" value="TPP03920.1"/>
    <property type="molecule type" value="Genomic_DNA"/>
</dbReference>
<dbReference type="GO" id="GO:0016780">
    <property type="term" value="F:phosphotransferase activity, for other substituted phosphate groups"/>
    <property type="evidence" value="ECO:0007669"/>
    <property type="project" value="TreeGrafter"/>
</dbReference>
<evidence type="ECO:0000256" key="2">
    <source>
        <dbReference type="ARBA" id="ARBA00023169"/>
    </source>
</evidence>
<keyword evidence="3" id="KW-1133">Transmembrane helix</keyword>
<keyword evidence="5" id="KW-0808">Transferase</keyword>
<evidence type="ECO:0000313" key="5">
    <source>
        <dbReference type="EMBL" id="TPP03920.1"/>
    </source>
</evidence>